<protein>
    <recommendedName>
        <fullName evidence="4">3-deoxy-manno-octulosonate cytidylyltransferase</fullName>
        <ecNumber evidence="4">2.7.7.38</ecNumber>
    </recommendedName>
    <alternativeName>
        <fullName evidence="4">CMP-2-keto-3-deoxyoctulosonic acid synthase</fullName>
        <shortName evidence="4">CKS</shortName>
        <shortName evidence="4">CMP-KDO synthase</shortName>
    </alternativeName>
</protein>
<evidence type="ECO:0000256" key="4">
    <source>
        <dbReference type="HAMAP-Rule" id="MF_00057"/>
    </source>
</evidence>
<evidence type="ECO:0000313" key="6">
    <source>
        <dbReference type="Proteomes" id="UP000005273"/>
    </source>
</evidence>
<dbReference type="CDD" id="cd02517">
    <property type="entry name" value="CMP-KDO-Synthetase"/>
    <property type="match status" value="1"/>
</dbReference>
<keyword evidence="1 4" id="KW-0808">Transferase</keyword>
<comment type="function">
    <text evidence="4">Activates KDO (a required 8-carbon sugar) for incorporation into bacterial lipopolysaccharide in Gram-negative bacteria.</text>
</comment>
<dbReference type="HAMAP" id="MF_00057">
    <property type="entry name" value="KdsB"/>
    <property type="match status" value="1"/>
</dbReference>
<gene>
    <name evidence="4" type="primary">kdsB</name>
    <name evidence="5" type="ORF">HMPREF1705_02904</name>
</gene>
<reference evidence="6" key="1">
    <citation type="submission" date="2012-09" db="EMBL/GenBank/DDBJ databases">
        <authorList>
            <person name="Weinstock G."/>
            <person name="Sodergren E."/>
            <person name="Clifton S."/>
            <person name="Fulton L."/>
            <person name="Fulton B."/>
            <person name="Courtney L."/>
            <person name="Fronick C."/>
            <person name="Harrison M."/>
            <person name="Strong C."/>
            <person name="Farmer C."/>
            <person name="Delehaunty K."/>
            <person name="Markovic C."/>
            <person name="Hall O."/>
            <person name="Minx P."/>
            <person name="Tomlinson C."/>
            <person name="Mitreva M."/>
            <person name="Nelson J."/>
            <person name="Hou S."/>
            <person name="Wollam A."/>
            <person name="Pepin K.H."/>
            <person name="Johnson M."/>
            <person name="Bhonagiri V."/>
            <person name="Nash W.E."/>
            <person name="Suruliraj S."/>
            <person name="Warren W."/>
            <person name="Chinwalla A."/>
            <person name="Mardis E.R."/>
            <person name="Wilson R.K."/>
        </authorList>
    </citation>
    <scope>NUCLEOTIDE SEQUENCE [LARGE SCALE GENOMIC DNA]</scope>
    <source>
        <strain evidence="6">OS1</strain>
    </source>
</reference>
<dbReference type="SUPFAM" id="SSF53448">
    <property type="entry name" value="Nucleotide-diphospho-sugar transferases"/>
    <property type="match status" value="1"/>
</dbReference>
<dbReference type="InterPro" id="IPR003329">
    <property type="entry name" value="Cytidylyl_trans"/>
</dbReference>
<dbReference type="eggNOG" id="COG1212">
    <property type="taxonomic scope" value="Bacteria"/>
</dbReference>
<dbReference type="GO" id="GO:0009103">
    <property type="term" value="P:lipopolysaccharide biosynthetic process"/>
    <property type="evidence" value="ECO:0007669"/>
    <property type="project" value="UniProtKB-UniRule"/>
</dbReference>
<comment type="catalytic activity">
    <reaction evidence="4">
        <text>3-deoxy-alpha-D-manno-oct-2-ulosonate + CTP = CMP-3-deoxy-beta-D-manno-octulosonate + diphosphate</text>
        <dbReference type="Rhea" id="RHEA:23448"/>
        <dbReference type="ChEBI" id="CHEBI:33019"/>
        <dbReference type="ChEBI" id="CHEBI:37563"/>
        <dbReference type="ChEBI" id="CHEBI:85986"/>
        <dbReference type="ChEBI" id="CHEBI:85987"/>
        <dbReference type="EC" id="2.7.7.38"/>
    </reaction>
</comment>
<dbReference type="OrthoDB" id="9815559at2"/>
<dbReference type="EC" id="2.7.7.38" evidence="4"/>
<comment type="subcellular location">
    <subcellularLocation>
        <location evidence="4">Cytoplasm</location>
    </subcellularLocation>
</comment>
<dbReference type="Gene3D" id="3.90.550.10">
    <property type="entry name" value="Spore Coat Polysaccharide Biosynthesis Protein SpsA, Chain A"/>
    <property type="match status" value="1"/>
</dbReference>
<comment type="similarity">
    <text evidence="4">Belongs to the KdsB family.</text>
</comment>
<dbReference type="GO" id="GO:0005829">
    <property type="term" value="C:cytosol"/>
    <property type="evidence" value="ECO:0007669"/>
    <property type="project" value="TreeGrafter"/>
</dbReference>
<evidence type="ECO:0000256" key="3">
    <source>
        <dbReference type="ARBA" id="ARBA00022985"/>
    </source>
</evidence>
<comment type="pathway">
    <text evidence="4">Nucleotide-sugar biosynthesis; CMP-3-deoxy-D-manno-octulosonate biosynthesis; CMP-3-deoxy-D-manno-octulosonate from 3-deoxy-D-manno-octulosonate and CTP: step 1/1.</text>
</comment>
<keyword evidence="3 4" id="KW-0448">Lipopolysaccharide biosynthesis</keyword>
<sequence>MNKDVLAVVPARYGSTRLSCKPLVNICGKPLLFWVLKGLSACNVDEIVVATDHKEIADYAIEEGYEAVMTPSDLPSGSNRTACVARERDADIVLNVQVDDPMVGPDMIDPLIAVLGKWEEIDVALLVKRIEKEEEIPNPNIVKVVFDQRWRALYFSRSPIPYERNKGATYYKHIGPYCYRKSFLLEFDSWPQTPLERVESLEMLRILERGYDILCLETERDTIEIDTPDDVSAFERYLREHGDDLPWLRK</sequence>
<proteinExistence type="inferred from homology"/>
<keyword evidence="2 4" id="KW-0548">Nucleotidyltransferase</keyword>
<dbReference type="Proteomes" id="UP000005273">
    <property type="component" value="Unassembled WGS sequence"/>
</dbReference>
<evidence type="ECO:0000313" key="5">
    <source>
        <dbReference type="EMBL" id="KRT35662.1"/>
    </source>
</evidence>
<dbReference type="PANTHER" id="PTHR42866">
    <property type="entry name" value="3-DEOXY-MANNO-OCTULOSONATE CYTIDYLYLTRANSFERASE"/>
    <property type="match status" value="1"/>
</dbReference>
<dbReference type="AlphaFoldDB" id="A0A0T5XCJ5"/>
<dbReference type="InterPro" id="IPR004528">
    <property type="entry name" value="KdsB"/>
</dbReference>
<dbReference type="PANTHER" id="PTHR42866:SF2">
    <property type="entry name" value="3-DEOXY-MANNO-OCTULOSONATE CYTIDYLYLTRANSFERASE, MITOCHONDRIAL"/>
    <property type="match status" value="1"/>
</dbReference>
<name>A0A0T5XCJ5_9BACT</name>
<dbReference type="NCBIfam" id="TIGR00466">
    <property type="entry name" value="kdsB"/>
    <property type="match status" value="1"/>
</dbReference>
<keyword evidence="6" id="KW-1185">Reference proteome</keyword>
<evidence type="ECO:0000256" key="1">
    <source>
        <dbReference type="ARBA" id="ARBA00022679"/>
    </source>
</evidence>
<comment type="caution">
    <text evidence="5">The sequence shown here is derived from an EMBL/GenBank/DDBJ whole genome shotgun (WGS) entry which is preliminary data.</text>
</comment>
<dbReference type="STRING" id="592015.HMPREF1705_02904"/>
<dbReference type="UniPathway" id="UPA00358">
    <property type="reaction ID" value="UER00476"/>
</dbReference>
<dbReference type="InterPro" id="IPR029044">
    <property type="entry name" value="Nucleotide-diphossugar_trans"/>
</dbReference>
<organism evidence="5 6">
    <name type="scientific">Acetomicrobium hydrogeniformans ATCC BAA-1850</name>
    <dbReference type="NCBI Taxonomy" id="592015"/>
    <lineage>
        <taxon>Bacteria</taxon>
        <taxon>Thermotogati</taxon>
        <taxon>Synergistota</taxon>
        <taxon>Synergistia</taxon>
        <taxon>Synergistales</taxon>
        <taxon>Acetomicrobiaceae</taxon>
        <taxon>Acetomicrobium</taxon>
    </lineage>
</organism>
<dbReference type="GO" id="GO:0008690">
    <property type="term" value="F:3-deoxy-manno-octulosonate cytidylyltransferase activity"/>
    <property type="evidence" value="ECO:0007669"/>
    <property type="project" value="UniProtKB-UniRule"/>
</dbReference>
<evidence type="ECO:0000256" key="2">
    <source>
        <dbReference type="ARBA" id="ARBA00022695"/>
    </source>
</evidence>
<dbReference type="RefSeq" id="WP_009201633.1">
    <property type="nucleotide sequence ID" value="NZ_ACJX03000001.1"/>
</dbReference>
<dbReference type="GO" id="GO:0033468">
    <property type="term" value="P:CMP-keto-3-deoxy-D-manno-octulosonic acid biosynthetic process"/>
    <property type="evidence" value="ECO:0007669"/>
    <property type="project" value="UniProtKB-UniRule"/>
</dbReference>
<dbReference type="EMBL" id="ACJX03000001">
    <property type="protein sequence ID" value="KRT35662.1"/>
    <property type="molecule type" value="Genomic_DNA"/>
</dbReference>
<dbReference type="NCBIfam" id="NF003952">
    <property type="entry name" value="PRK05450.1-5"/>
    <property type="match status" value="1"/>
</dbReference>
<dbReference type="Pfam" id="PF02348">
    <property type="entry name" value="CTP_transf_3"/>
    <property type="match status" value="1"/>
</dbReference>
<keyword evidence="4" id="KW-0963">Cytoplasm</keyword>
<accession>A0A0T5XCJ5</accession>